<feature type="transmembrane region" description="Helical" evidence="3">
    <location>
        <begin position="644"/>
        <end position="663"/>
    </location>
</feature>
<dbReference type="PANTHER" id="PTHR42101:SF1">
    <property type="entry name" value="LOW TEMPERATURE REQUIREMENT A"/>
    <property type="match status" value="1"/>
</dbReference>
<dbReference type="Pfam" id="PF06772">
    <property type="entry name" value="LtrA"/>
    <property type="match status" value="1"/>
</dbReference>
<evidence type="ECO:0000256" key="3">
    <source>
        <dbReference type="SAM" id="Phobius"/>
    </source>
</evidence>
<dbReference type="InterPro" id="IPR028211">
    <property type="entry name" value="Ntr2"/>
</dbReference>
<keyword evidence="3" id="KW-0472">Membrane</keyword>
<proteinExistence type="predicted"/>
<keyword evidence="3" id="KW-0812">Transmembrane</keyword>
<feature type="region of interest" description="Disordered" evidence="2">
    <location>
        <begin position="1"/>
        <end position="135"/>
    </location>
</feature>
<keyword evidence="1" id="KW-0175">Coiled coil</keyword>
<feature type="transmembrane region" description="Helical" evidence="3">
    <location>
        <begin position="675"/>
        <end position="695"/>
    </location>
</feature>
<feature type="transmembrane region" description="Helical" evidence="3">
    <location>
        <begin position="862"/>
        <end position="882"/>
    </location>
</feature>
<dbReference type="GO" id="GO:0000390">
    <property type="term" value="P:spliceosomal complex disassembly"/>
    <property type="evidence" value="ECO:0007669"/>
    <property type="project" value="InterPro"/>
</dbReference>
<keyword evidence="3" id="KW-1133">Transmembrane helix</keyword>
<dbReference type="STRING" id="1448318.A0A319FCE6"/>
<feature type="transmembrane region" description="Helical" evidence="3">
    <location>
        <begin position="477"/>
        <end position="497"/>
    </location>
</feature>
<dbReference type="EMBL" id="KZ826375">
    <property type="protein sequence ID" value="PYI03913.1"/>
    <property type="molecule type" value="Genomic_DNA"/>
</dbReference>
<reference evidence="4 5" key="1">
    <citation type="submission" date="2018-02" db="EMBL/GenBank/DDBJ databases">
        <title>The genomes of Aspergillus section Nigri reveals drivers in fungal speciation.</title>
        <authorList>
            <consortium name="DOE Joint Genome Institute"/>
            <person name="Vesth T.C."/>
            <person name="Nybo J."/>
            <person name="Theobald S."/>
            <person name="Brandl J."/>
            <person name="Frisvad J.C."/>
            <person name="Nielsen K.F."/>
            <person name="Lyhne E.K."/>
            <person name="Kogle M.E."/>
            <person name="Kuo A."/>
            <person name="Riley R."/>
            <person name="Clum A."/>
            <person name="Nolan M."/>
            <person name="Lipzen A."/>
            <person name="Salamov A."/>
            <person name="Henrissat B."/>
            <person name="Wiebenga A."/>
            <person name="De vries R.P."/>
            <person name="Grigoriev I.V."/>
            <person name="Mortensen U.H."/>
            <person name="Andersen M.R."/>
            <person name="Baker S.E."/>
        </authorList>
    </citation>
    <scope>NUCLEOTIDE SEQUENCE [LARGE SCALE GENOMIC DNA]</scope>
    <source>
        <strain evidence="4 5">CBS 121057</strain>
    </source>
</reference>
<feature type="transmembrane region" description="Helical" evidence="3">
    <location>
        <begin position="577"/>
        <end position="598"/>
    </location>
</feature>
<accession>A0A319FCE6</accession>
<sequence length="962" mass="108210">MSSQFANRRKPRKIGGDDEENDAEQDSGPVVKRPQASKTKQKSKMRLSFGPGGTSMADDGDQESEVVIPKRTGLAKRAMEKSALQRSLTPSGVGGPIPLRVGPEQDRPSYSNDYLKELRNSTPSTPKPAAEDESEKTIDVAAKFGEVMKGSTPAAIPSEAEIREKKARRARLAKEQGAISTEKDFISLEDDMDDDDWDLQGRREDLRDTRLVRDDEDFAEGFDEFVEDGRISLGKKAEKEQKRKQREEMRELIDDAEGLSDDEDSDLEEKAAYEASQTRAAMGGGKDHIDRPRTPPKMTSLPRLSNCLDRLRINLAVLEKSKAQMIDRMEELRKEKADIAVREVEIQALIKEAGDNYEKLKQEAGITPGSEEALSAADEIANSRGLEVILRSITMIPIPFMSWFDHPSSRAARARAATHQRSVIAFIESPVDEKDGDRPHLRRQSEATPIELFFDLFFVANLSSFTATHEINNVEALWAYIGFLGVIWFTWLQVTLFDIRFARDSIFERICKAVQLAAMVGFASAGTRFTTRVRAENVWAFQSLSLILGGSRLLLALQYTVNTIFLRRRMMPAARGVSLIAGTQFVSSLTYLLMYYAFQQQRGLSPYIWTVWFALFGVEMWVVMGTSSATPGIGLQDTHLNTRMGLLTLIIIGEGVIAVTRIVNKTVGPGGWTKWSFVHILGVTTNVYFLWQAYFDLSPRRILGKYSQQIWAQLHFPFHVALILLLEGSQILALSLDITLKLRYLAETILWACEEPRPRPDDAIRVLRTTIADMEIDYSRGAINEQIAITRILDDLPNHPLCPSYRTGQVPIIRNMLSDLVGNVTAALFSTMRIMPSNHTDPGNLSSDQLLQRYMALLQFVYVYYFGVASLTMFFFGGFVLLARRHTLRRCTSISATTRLTLGILLASIVGFSRYFPLVYSFMTSPAILYAFTLTLFMVLLVDRSLDWYQSYSGRVQDSDVP</sequence>
<dbReference type="GO" id="GO:0071008">
    <property type="term" value="C:U2-type post-mRNA release spliceosomal complex"/>
    <property type="evidence" value="ECO:0007669"/>
    <property type="project" value="InterPro"/>
</dbReference>
<dbReference type="Proteomes" id="UP000248423">
    <property type="component" value="Unassembled WGS sequence"/>
</dbReference>
<dbReference type="InterPro" id="IPR010640">
    <property type="entry name" value="Low_temperature_requirement_A"/>
</dbReference>
<protein>
    <recommendedName>
        <fullName evidence="6">Nineteen complex-related protein 2-domain-containing protein</fullName>
    </recommendedName>
</protein>
<feature type="coiled-coil region" evidence="1">
    <location>
        <begin position="308"/>
        <end position="363"/>
    </location>
</feature>
<organism evidence="4 5">
    <name type="scientific">Aspergillus sclerotiicarbonarius (strain CBS 121057 / IBT 28362)</name>
    <dbReference type="NCBI Taxonomy" id="1448318"/>
    <lineage>
        <taxon>Eukaryota</taxon>
        <taxon>Fungi</taxon>
        <taxon>Dikarya</taxon>
        <taxon>Ascomycota</taxon>
        <taxon>Pezizomycotina</taxon>
        <taxon>Eurotiomycetes</taxon>
        <taxon>Eurotiomycetidae</taxon>
        <taxon>Eurotiales</taxon>
        <taxon>Aspergillaceae</taxon>
        <taxon>Aspergillus</taxon>
        <taxon>Aspergillus subgen. Circumdati</taxon>
    </lineage>
</organism>
<feature type="region of interest" description="Disordered" evidence="2">
    <location>
        <begin position="236"/>
        <end position="302"/>
    </location>
</feature>
<feature type="transmembrane region" description="Helical" evidence="3">
    <location>
        <begin position="918"/>
        <end position="942"/>
    </location>
</feature>
<evidence type="ECO:0000313" key="5">
    <source>
        <dbReference type="Proteomes" id="UP000248423"/>
    </source>
</evidence>
<dbReference type="Pfam" id="PF15458">
    <property type="entry name" value="NTR2"/>
    <property type="match status" value="1"/>
</dbReference>
<evidence type="ECO:0000256" key="2">
    <source>
        <dbReference type="SAM" id="MobiDB-lite"/>
    </source>
</evidence>
<name>A0A319FCE6_ASPSB</name>
<dbReference type="AlphaFoldDB" id="A0A319FCE6"/>
<dbReference type="PANTHER" id="PTHR42101">
    <property type="entry name" value="CHROMOSOME 16, WHOLE GENOME SHOTGUN SEQUENCE"/>
    <property type="match status" value="1"/>
</dbReference>
<feature type="compositionally biased region" description="Acidic residues" evidence="2">
    <location>
        <begin position="254"/>
        <end position="267"/>
    </location>
</feature>
<keyword evidence="5" id="KW-1185">Reference proteome</keyword>
<feature type="compositionally biased region" description="Basic and acidic residues" evidence="2">
    <location>
        <begin position="236"/>
        <end position="253"/>
    </location>
</feature>
<feature type="transmembrane region" description="Helical" evidence="3">
    <location>
        <begin position="894"/>
        <end position="912"/>
    </location>
</feature>
<dbReference type="VEuPathDB" id="FungiDB:BO78DRAFT_471683"/>
<gene>
    <name evidence="4" type="ORF">BO78DRAFT_471683</name>
</gene>
<dbReference type="OrthoDB" id="3177213at2759"/>
<feature type="transmembrane region" description="Helical" evidence="3">
    <location>
        <begin position="539"/>
        <end position="557"/>
    </location>
</feature>
<evidence type="ECO:0000313" key="4">
    <source>
        <dbReference type="EMBL" id="PYI03913.1"/>
    </source>
</evidence>
<evidence type="ECO:0000256" key="1">
    <source>
        <dbReference type="SAM" id="Coils"/>
    </source>
</evidence>
<evidence type="ECO:0008006" key="6">
    <source>
        <dbReference type="Google" id="ProtNLM"/>
    </source>
</evidence>
<feature type="transmembrane region" description="Helical" evidence="3">
    <location>
        <begin position="604"/>
        <end position="623"/>
    </location>
</feature>